<keyword evidence="12" id="KW-1185">Reference proteome</keyword>
<gene>
    <name evidence="10" type="ORF">SSS_6262</name>
</gene>
<dbReference type="SMART" id="SM00382">
    <property type="entry name" value="AAA"/>
    <property type="match status" value="1"/>
</dbReference>
<dbReference type="GO" id="GO:0140359">
    <property type="term" value="F:ABC-type transporter activity"/>
    <property type="evidence" value="ECO:0007669"/>
    <property type="project" value="InterPro"/>
</dbReference>
<evidence type="ECO:0000256" key="7">
    <source>
        <dbReference type="SAM" id="Phobius"/>
    </source>
</evidence>
<evidence type="ECO:0000256" key="2">
    <source>
        <dbReference type="ARBA" id="ARBA00022692"/>
    </source>
</evidence>
<feature type="domain" description="ABC transporter" evidence="8">
    <location>
        <begin position="6"/>
        <end position="236"/>
    </location>
</feature>
<dbReference type="InterPro" id="IPR003439">
    <property type="entry name" value="ABC_transporter-like_ATP-bd"/>
</dbReference>
<dbReference type="OrthoDB" id="10255969at2759"/>
<dbReference type="PROSITE" id="PS00211">
    <property type="entry name" value="ABC_TRANSPORTER_1"/>
    <property type="match status" value="1"/>
</dbReference>
<dbReference type="OMA" id="HSEATEY"/>
<dbReference type="GO" id="GO:0005524">
    <property type="term" value="F:ATP binding"/>
    <property type="evidence" value="ECO:0007669"/>
    <property type="project" value="UniProtKB-KW"/>
</dbReference>
<dbReference type="CDD" id="cd03230">
    <property type="entry name" value="ABC_DR_subfamily_A"/>
    <property type="match status" value="1"/>
</dbReference>
<dbReference type="InterPro" id="IPR013525">
    <property type="entry name" value="ABC2_TM"/>
</dbReference>
<evidence type="ECO:0000256" key="4">
    <source>
        <dbReference type="ARBA" id="ARBA00022840"/>
    </source>
</evidence>
<dbReference type="Pfam" id="PF12698">
    <property type="entry name" value="ABC2_membrane_3"/>
    <property type="match status" value="1"/>
</dbReference>
<reference evidence="12" key="1">
    <citation type="journal article" date="2020" name="PLoS Negl. Trop. Dis.">
        <title>High-quality nuclear genome for Sarcoptes scabiei-A critical resource for a neglected parasite.</title>
        <authorList>
            <person name="Korhonen P.K."/>
            <person name="Gasser R.B."/>
            <person name="Ma G."/>
            <person name="Wang T."/>
            <person name="Stroehlein A.J."/>
            <person name="Young N.D."/>
            <person name="Ang C.S."/>
            <person name="Fernando D.D."/>
            <person name="Lu H.C."/>
            <person name="Taylor S."/>
            <person name="Reynolds S.L."/>
            <person name="Mofiz E."/>
            <person name="Najaraj S.H."/>
            <person name="Gowda H."/>
            <person name="Madugundu A."/>
            <person name="Renuse S."/>
            <person name="Holt D."/>
            <person name="Pandey A."/>
            <person name="Papenfuss A.T."/>
            <person name="Fischer K."/>
        </authorList>
    </citation>
    <scope>NUCLEOTIDE SEQUENCE [LARGE SCALE GENOMIC DNA]</scope>
</reference>
<dbReference type="AlphaFoldDB" id="A0A834RFQ7"/>
<evidence type="ECO:0000259" key="9">
    <source>
        <dbReference type="PROSITE" id="PS51012"/>
    </source>
</evidence>
<sequence length="718" mass="81740">MCDSAVIVENLSFSYQKNISNLESVSTCVPKGIIYGLLGPSGCGKTTLLRCIVGLLKPRCGTIKVFSHKPGTKECGIPGPNIGYMPQEISLISQFTVRETLEYYGSFAKKDFKINSRIEFLLKLLHISEFESSFTDRLSGGQQRRVSLAVAMINQPPLLILDEPTVGVDPIVRQSIWSYLLDQIKSGLTVIVTTHYVEEAEYSDRVGFMRQGRILSEGDAKFLMMKYNVSSMERLFLKLSQEDDCRSQKNRKNFLSKIERIDNFPETSSYLLSSPQSLQVYIDSKLNRQRQQQHSKPVEHYRSIDPESLIVENEFKNSHLNNRSVSSFDRIAVQCRKHRIRLFRRIPELMITMLLPALEVALFCLCMGRDPTSIPIAVCNLENPPFLSLFFLQSFETDLISLKNYQTPEAAVGSVRNADTYAAMIISKDFAQILQHVEQNGFNRIQNERTNRSIETDTSSMISIHYDGSNALHVNVIRREIFDALFRFIDIASKIYGRSKNDFQMPIKFEKPIYGSEKTDMVEFVGPGLMVFIVFFATMTISSMAFISERREGTLERSMIVGMTSIEFLIAQIFNITFLLVLQIFLTVVMGFWVFQFPMNGSYILAAIMLFLQGLCGMTYGLMLSALCISEMTALALGAGSQLMFCFMTGIFWPVETMVAFLRYISYVMPQTQPMESYRHILIRGFDISKPSVLNGYIITVAWIAFFLIMTMAIFRVR</sequence>
<keyword evidence="4" id="KW-0067">ATP-binding</keyword>
<keyword evidence="3" id="KW-0547">Nucleotide-binding</keyword>
<evidence type="ECO:0000313" key="11">
    <source>
        <dbReference type="EnsemblMetazoa" id="KAF7494662.1"/>
    </source>
</evidence>
<evidence type="ECO:0000256" key="5">
    <source>
        <dbReference type="ARBA" id="ARBA00022989"/>
    </source>
</evidence>
<dbReference type="PANTHER" id="PTHR43038">
    <property type="entry name" value="ATP-BINDING CASSETTE, SUB-FAMILY H, MEMBER 1"/>
    <property type="match status" value="1"/>
</dbReference>
<evidence type="ECO:0000256" key="1">
    <source>
        <dbReference type="ARBA" id="ARBA00004141"/>
    </source>
</evidence>
<keyword evidence="5 7" id="KW-1133">Transmembrane helix</keyword>
<dbReference type="EMBL" id="WVUK01000052">
    <property type="protein sequence ID" value="KAF7494662.1"/>
    <property type="molecule type" value="Genomic_DNA"/>
</dbReference>
<dbReference type="GO" id="GO:0016020">
    <property type="term" value="C:membrane"/>
    <property type="evidence" value="ECO:0007669"/>
    <property type="project" value="UniProtKB-SubCell"/>
</dbReference>
<dbReference type="InterPro" id="IPR003593">
    <property type="entry name" value="AAA+_ATPase"/>
</dbReference>
<evidence type="ECO:0000259" key="8">
    <source>
        <dbReference type="PROSITE" id="PS50893"/>
    </source>
</evidence>
<dbReference type="PROSITE" id="PS50893">
    <property type="entry name" value="ABC_TRANSPORTER_2"/>
    <property type="match status" value="1"/>
</dbReference>
<keyword evidence="6 7" id="KW-0472">Membrane</keyword>
<evidence type="ECO:0000313" key="12">
    <source>
        <dbReference type="Proteomes" id="UP000070412"/>
    </source>
</evidence>
<dbReference type="EnsemblMetazoa" id="SSS_6262s_mrna">
    <property type="protein sequence ID" value="KAF7494662.1"/>
    <property type="gene ID" value="SSS_6262"/>
</dbReference>
<organism evidence="10">
    <name type="scientific">Sarcoptes scabiei</name>
    <name type="common">Itch mite</name>
    <name type="synonym">Acarus scabiei</name>
    <dbReference type="NCBI Taxonomy" id="52283"/>
    <lineage>
        <taxon>Eukaryota</taxon>
        <taxon>Metazoa</taxon>
        <taxon>Ecdysozoa</taxon>
        <taxon>Arthropoda</taxon>
        <taxon>Chelicerata</taxon>
        <taxon>Arachnida</taxon>
        <taxon>Acari</taxon>
        <taxon>Acariformes</taxon>
        <taxon>Sarcoptiformes</taxon>
        <taxon>Astigmata</taxon>
        <taxon>Psoroptidia</taxon>
        <taxon>Sarcoptoidea</taxon>
        <taxon>Sarcoptidae</taxon>
        <taxon>Sarcoptinae</taxon>
        <taxon>Sarcoptes</taxon>
    </lineage>
</organism>
<proteinExistence type="predicted"/>
<dbReference type="PANTHER" id="PTHR43038:SF3">
    <property type="entry name" value="ABC TRANSPORTER G FAMILY MEMBER 20 ISOFORM X1"/>
    <property type="match status" value="1"/>
</dbReference>
<evidence type="ECO:0000256" key="6">
    <source>
        <dbReference type="ARBA" id="ARBA00023136"/>
    </source>
</evidence>
<name>A0A834RFQ7_SARSC</name>
<comment type="subcellular location">
    <subcellularLocation>
        <location evidence="1">Membrane</location>
        <topology evidence="1">Multi-pass membrane protein</topology>
    </subcellularLocation>
</comment>
<reference evidence="10" key="2">
    <citation type="submission" date="2020-01" db="EMBL/GenBank/DDBJ databases">
        <authorList>
            <person name="Korhonen P.K.K."/>
            <person name="Guangxu M.G."/>
            <person name="Wang T.W."/>
            <person name="Stroehlein A.J.S."/>
            <person name="Young N.D."/>
            <person name="Ang C.-S.A."/>
            <person name="Fernando D.W.F."/>
            <person name="Lu H.L."/>
            <person name="Taylor S.T."/>
            <person name="Ehtesham M.E.M."/>
            <person name="Najaraj S.H.N."/>
            <person name="Harsha G.H.G."/>
            <person name="Madugundu A.M."/>
            <person name="Renuse S.R."/>
            <person name="Holt D.H."/>
            <person name="Pandey A.P."/>
            <person name="Papenfuss A.P."/>
            <person name="Gasser R.B.G."/>
            <person name="Fischer K.F."/>
        </authorList>
    </citation>
    <scope>NUCLEOTIDE SEQUENCE</scope>
    <source>
        <strain evidence="10">SSS_KF_BRIS2020</strain>
    </source>
</reference>
<protein>
    <submittedName>
        <fullName evidence="10">ABC transporter G family member 20</fullName>
    </submittedName>
</protein>
<dbReference type="Pfam" id="PF00005">
    <property type="entry name" value="ABC_tran"/>
    <property type="match status" value="1"/>
</dbReference>
<dbReference type="Gene3D" id="3.40.50.300">
    <property type="entry name" value="P-loop containing nucleotide triphosphate hydrolases"/>
    <property type="match status" value="1"/>
</dbReference>
<keyword evidence="2 7" id="KW-0812">Transmembrane</keyword>
<reference evidence="11" key="3">
    <citation type="submission" date="2022-06" db="UniProtKB">
        <authorList>
            <consortium name="EnsemblMetazoa"/>
        </authorList>
    </citation>
    <scope>IDENTIFICATION</scope>
</reference>
<evidence type="ECO:0000313" key="10">
    <source>
        <dbReference type="EMBL" id="KAF7494662.1"/>
    </source>
</evidence>
<dbReference type="PROSITE" id="PS51012">
    <property type="entry name" value="ABC_TM2"/>
    <property type="match status" value="1"/>
</dbReference>
<dbReference type="InterPro" id="IPR027417">
    <property type="entry name" value="P-loop_NTPase"/>
</dbReference>
<evidence type="ECO:0000256" key="3">
    <source>
        <dbReference type="ARBA" id="ARBA00022741"/>
    </source>
</evidence>
<dbReference type="GO" id="GO:0016887">
    <property type="term" value="F:ATP hydrolysis activity"/>
    <property type="evidence" value="ECO:0007669"/>
    <property type="project" value="InterPro"/>
</dbReference>
<feature type="transmembrane region" description="Helical" evidence="7">
    <location>
        <begin position="568"/>
        <end position="595"/>
    </location>
</feature>
<accession>A0A834RFQ7</accession>
<feature type="transmembrane region" description="Helical" evidence="7">
    <location>
        <begin position="634"/>
        <end position="653"/>
    </location>
</feature>
<dbReference type="InterPro" id="IPR017871">
    <property type="entry name" value="ABC_transporter-like_CS"/>
</dbReference>
<feature type="transmembrane region" description="Helical" evidence="7">
    <location>
        <begin position="524"/>
        <end position="547"/>
    </location>
</feature>
<feature type="transmembrane region" description="Helical" evidence="7">
    <location>
        <begin position="694"/>
        <end position="715"/>
    </location>
</feature>
<feature type="domain" description="ABC transmembrane type-2" evidence="9">
    <location>
        <begin position="489"/>
        <end position="718"/>
    </location>
</feature>
<dbReference type="InterPro" id="IPR047817">
    <property type="entry name" value="ABC2_TM_bact-type"/>
</dbReference>
<dbReference type="SUPFAM" id="SSF52540">
    <property type="entry name" value="P-loop containing nucleoside triphosphate hydrolases"/>
    <property type="match status" value="1"/>
</dbReference>
<dbReference type="Proteomes" id="UP000070412">
    <property type="component" value="Unassembled WGS sequence"/>
</dbReference>
<feature type="transmembrane region" description="Helical" evidence="7">
    <location>
        <begin position="601"/>
        <end position="622"/>
    </location>
</feature>